<sequence length="173" mass="19674">MARSLQLYDELARQLAWSRDTIVLYGKPVQIPRLQAWYGDNGLDYTYSGLTLTARPWLPLLAELKHMVEVKSGVRFNAVLANLYRDGNDTVGWHSDDEPELGENPVIVSLSFGGERNFNFKHKMSGEKLTIPLKSGSLLIMAGETQRCWQHCVPRTKKAKLPRISLTFRQIKS</sequence>
<dbReference type="GO" id="GO:0006307">
    <property type="term" value="P:DNA alkylation repair"/>
    <property type="evidence" value="ECO:0007669"/>
    <property type="project" value="InterPro"/>
</dbReference>
<feature type="domain" description="Fe2OG dioxygenase" evidence="9">
    <location>
        <begin position="75"/>
        <end position="172"/>
    </location>
</feature>
<keyword evidence="2" id="KW-0479">Metal-binding</keyword>
<evidence type="ECO:0000256" key="8">
    <source>
        <dbReference type="ARBA" id="ARBA00023204"/>
    </source>
</evidence>
<dbReference type="InterPro" id="IPR037151">
    <property type="entry name" value="AlkB-like_sf"/>
</dbReference>
<dbReference type="PROSITE" id="PS51471">
    <property type="entry name" value="FE2OG_OXY"/>
    <property type="match status" value="1"/>
</dbReference>
<dbReference type="GO" id="GO:0016705">
    <property type="term" value="F:oxidoreductase activity, acting on paired donors, with incorporation or reduction of molecular oxygen"/>
    <property type="evidence" value="ECO:0007669"/>
    <property type="project" value="UniProtKB-ARBA"/>
</dbReference>
<dbReference type="KEGG" id="tvd:SG34_024460"/>
<evidence type="ECO:0000256" key="6">
    <source>
        <dbReference type="ARBA" id="ARBA00023002"/>
    </source>
</evidence>
<dbReference type="Pfam" id="PF13532">
    <property type="entry name" value="2OG-FeII_Oxy_2"/>
    <property type="match status" value="1"/>
</dbReference>
<keyword evidence="3" id="KW-0227">DNA damage</keyword>
<evidence type="ECO:0000256" key="4">
    <source>
        <dbReference type="ARBA" id="ARBA00022842"/>
    </source>
</evidence>
<reference evidence="10 11" key="1">
    <citation type="journal article" date="2015" name="Genome Announc.">
        <title>Draft Genome Sequences of Marine Isolates of Thalassomonas viridans and Thalassomonas actiniarum.</title>
        <authorList>
            <person name="Olonade I."/>
            <person name="van Zyl L.J."/>
            <person name="Trindade M."/>
        </authorList>
    </citation>
    <scope>NUCLEOTIDE SEQUENCE [LARGE SCALE GENOMIC DNA]</scope>
    <source>
        <strain evidence="10 11">XOM25</strain>
    </source>
</reference>
<evidence type="ECO:0000259" key="9">
    <source>
        <dbReference type="PROSITE" id="PS51471"/>
    </source>
</evidence>
<dbReference type="GO" id="GO:0140097">
    <property type="term" value="F:catalytic activity, acting on DNA"/>
    <property type="evidence" value="ECO:0007669"/>
    <property type="project" value="UniProtKB-ARBA"/>
</dbReference>
<evidence type="ECO:0000256" key="3">
    <source>
        <dbReference type="ARBA" id="ARBA00022763"/>
    </source>
</evidence>
<evidence type="ECO:0000256" key="1">
    <source>
        <dbReference type="ARBA" id="ARBA00001954"/>
    </source>
</evidence>
<keyword evidence="5 10" id="KW-0223">Dioxygenase</keyword>
<comment type="cofactor">
    <cofactor evidence="1">
        <name>Fe(2+)</name>
        <dbReference type="ChEBI" id="CHEBI:29033"/>
    </cofactor>
</comment>
<dbReference type="Gene3D" id="2.60.120.590">
    <property type="entry name" value="Alpha-ketoglutarate-dependent dioxygenase AlkB-like"/>
    <property type="match status" value="1"/>
</dbReference>
<dbReference type="GO" id="GO:0051213">
    <property type="term" value="F:dioxygenase activity"/>
    <property type="evidence" value="ECO:0007669"/>
    <property type="project" value="UniProtKB-KW"/>
</dbReference>
<dbReference type="PANTHER" id="PTHR31212:SF4">
    <property type="entry name" value="ALPHA-KETOGLUTARATE-DEPENDENT DIOXYGENASE ALKB HOMOLOG 3"/>
    <property type="match status" value="1"/>
</dbReference>
<dbReference type="EMBL" id="CP059733">
    <property type="protein sequence ID" value="WDE08382.1"/>
    <property type="molecule type" value="Genomic_DNA"/>
</dbReference>
<evidence type="ECO:0000256" key="2">
    <source>
        <dbReference type="ARBA" id="ARBA00022723"/>
    </source>
</evidence>
<keyword evidence="6" id="KW-0560">Oxidoreductase</keyword>
<proteinExistence type="predicted"/>
<dbReference type="GO" id="GO:0032451">
    <property type="term" value="F:demethylase activity"/>
    <property type="evidence" value="ECO:0007669"/>
    <property type="project" value="UniProtKB-ARBA"/>
</dbReference>
<evidence type="ECO:0000256" key="5">
    <source>
        <dbReference type="ARBA" id="ARBA00022964"/>
    </source>
</evidence>
<protein>
    <submittedName>
        <fullName evidence="10">Alpha-ketoglutarate-dependent dioxygenase AlkB</fullName>
    </submittedName>
</protein>
<accession>A0AAF0CAA9</accession>
<evidence type="ECO:0000313" key="10">
    <source>
        <dbReference type="EMBL" id="WDE08382.1"/>
    </source>
</evidence>
<dbReference type="InterPro" id="IPR005123">
    <property type="entry name" value="Oxoglu/Fe-dep_dioxygenase_dom"/>
</dbReference>
<name>A0AAF0CAA9_9GAMM</name>
<organism evidence="10 11">
    <name type="scientific">Thalassomonas viridans</name>
    <dbReference type="NCBI Taxonomy" id="137584"/>
    <lineage>
        <taxon>Bacteria</taxon>
        <taxon>Pseudomonadati</taxon>
        <taxon>Pseudomonadota</taxon>
        <taxon>Gammaproteobacteria</taxon>
        <taxon>Alteromonadales</taxon>
        <taxon>Colwelliaceae</taxon>
        <taxon>Thalassomonas</taxon>
    </lineage>
</organism>
<dbReference type="SUPFAM" id="SSF51197">
    <property type="entry name" value="Clavaminate synthase-like"/>
    <property type="match status" value="1"/>
</dbReference>
<keyword evidence="11" id="KW-1185">Reference proteome</keyword>
<dbReference type="Proteomes" id="UP000032352">
    <property type="component" value="Chromosome"/>
</dbReference>
<dbReference type="PANTHER" id="PTHR31212">
    <property type="entry name" value="ALPHA-KETOGLUTARATE-DEPENDENT DIOXYGENASE ALKB HOMOLOG 3"/>
    <property type="match status" value="1"/>
</dbReference>
<dbReference type="InterPro" id="IPR027450">
    <property type="entry name" value="AlkB-like"/>
</dbReference>
<dbReference type="InterPro" id="IPR032854">
    <property type="entry name" value="ALKBH3"/>
</dbReference>
<gene>
    <name evidence="10" type="ORF">SG34_024460</name>
</gene>
<evidence type="ECO:0000256" key="7">
    <source>
        <dbReference type="ARBA" id="ARBA00023004"/>
    </source>
</evidence>
<dbReference type="GO" id="GO:0046872">
    <property type="term" value="F:metal ion binding"/>
    <property type="evidence" value="ECO:0007669"/>
    <property type="project" value="UniProtKB-KW"/>
</dbReference>
<dbReference type="AlphaFoldDB" id="A0AAF0CAA9"/>
<dbReference type="FunFam" id="2.60.120.590:FF:000004">
    <property type="entry name" value="DNA oxidative demethylase ALKBH2"/>
    <property type="match status" value="1"/>
</dbReference>
<dbReference type="GO" id="GO:0016787">
    <property type="term" value="F:hydrolase activity"/>
    <property type="evidence" value="ECO:0007669"/>
    <property type="project" value="UniProtKB-ARBA"/>
</dbReference>
<keyword evidence="4" id="KW-0460">Magnesium</keyword>
<evidence type="ECO:0000313" key="11">
    <source>
        <dbReference type="Proteomes" id="UP000032352"/>
    </source>
</evidence>
<keyword evidence="7" id="KW-0408">Iron</keyword>
<keyword evidence="8" id="KW-0234">DNA repair</keyword>
<reference evidence="10 11" key="2">
    <citation type="journal article" date="2022" name="Mar. Drugs">
        <title>Bioassay-Guided Fractionation Leads to the Detection of Cholic Acid Generated by the Rare Thalassomonas sp.</title>
        <authorList>
            <person name="Pheiffer F."/>
            <person name="Schneider Y.K."/>
            <person name="Hansen E.H."/>
            <person name="Andersen J.H."/>
            <person name="Isaksson J."/>
            <person name="Busche T."/>
            <person name="R C."/>
            <person name="Kalinowski J."/>
            <person name="Zyl L.V."/>
            <person name="Trindade M."/>
        </authorList>
    </citation>
    <scope>NUCLEOTIDE SEQUENCE [LARGE SCALE GENOMIC DNA]</scope>
    <source>
        <strain evidence="10 11">XOM25</strain>
    </source>
</reference>